<evidence type="ECO:0000256" key="4">
    <source>
        <dbReference type="ARBA" id="ARBA00022839"/>
    </source>
</evidence>
<dbReference type="GO" id="GO:0003887">
    <property type="term" value="F:DNA-directed DNA polymerase activity"/>
    <property type="evidence" value="ECO:0007669"/>
    <property type="project" value="InterPro"/>
</dbReference>
<accession>C2XX36</accession>
<dbReference type="GO" id="GO:0005829">
    <property type="term" value="C:cytosol"/>
    <property type="evidence" value="ECO:0007669"/>
    <property type="project" value="TreeGrafter"/>
</dbReference>
<dbReference type="Gene3D" id="3.30.420.10">
    <property type="entry name" value="Ribonuclease H-like superfamily/Ribonuclease H"/>
    <property type="match status" value="1"/>
</dbReference>
<dbReference type="NCBIfam" id="TIGR00573">
    <property type="entry name" value="dnaq"/>
    <property type="match status" value="1"/>
</dbReference>
<evidence type="ECO:0000256" key="1">
    <source>
        <dbReference type="ARBA" id="ARBA00002286"/>
    </source>
</evidence>
<evidence type="ECO:0000256" key="5">
    <source>
        <dbReference type="SAM" id="Coils"/>
    </source>
</evidence>
<feature type="coiled-coil region" evidence="5">
    <location>
        <begin position="289"/>
        <end position="316"/>
    </location>
</feature>
<protein>
    <submittedName>
        <fullName evidence="7">DNA polymerase III alpha subunit</fullName>
    </submittedName>
</protein>
<organism evidence="7">
    <name type="scientific">Bacillus mycoides</name>
    <dbReference type="NCBI Taxonomy" id="1405"/>
    <lineage>
        <taxon>Bacteria</taxon>
        <taxon>Bacillati</taxon>
        <taxon>Bacillota</taxon>
        <taxon>Bacilli</taxon>
        <taxon>Bacillales</taxon>
        <taxon>Bacillaceae</taxon>
        <taxon>Bacillus</taxon>
        <taxon>Bacillus cereus group</taxon>
    </lineage>
</organism>
<keyword evidence="2" id="KW-0540">Nuclease</keyword>
<dbReference type="PANTHER" id="PTHR30231">
    <property type="entry name" value="DNA POLYMERASE III SUBUNIT EPSILON"/>
    <property type="match status" value="1"/>
</dbReference>
<dbReference type="Proteomes" id="UP000001753">
    <property type="component" value="Chromosome"/>
</dbReference>
<evidence type="ECO:0000259" key="6">
    <source>
        <dbReference type="SMART" id="SM00479"/>
    </source>
</evidence>
<dbReference type="PANTHER" id="PTHR30231:SF41">
    <property type="entry name" value="DNA POLYMERASE III SUBUNIT EPSILON"/>
    <property type="match status" value="1"/>
</dbReference>
<comment type="caution">
    <text evidence="7">The sequence shown here is derived from an EMBL/GenBank/DDBJ whole genome shotgun (WGS) entry which is preliminary data.</text>
</comment>
<keyword evidence="3" id="KW-0378">Hydrolase</keyword>
<dbReference type="NCBIfam" id="NF005289">
    <property type="entry name" value="PRK06807.1"/>
    <property type="match status" value="1"/>
</dbReference>
<evidence type="ECO:0000313" key="7">
    <source>
        <dbReference type="EMBL" id="EEL69684.1"/>
    </source>
</evidence>
<dbReference type="InterPro" id="IPR012337">
    <property type="entry name" value="RNaseH-like_sf"/>
</dbReference>
<dbReference type="InterPro" id="IPR013520">
    <property type="entry name" value="Ribonucl_H"/>
</dbReference>
<keyword evidence="5" id="KW-0175">Coiled coil</keyword>
<dbReference type="CDD" id="cd06127">
    <property type="entry name" value="DEDDh"/>
    <property type="match status" value="1"/>
</dbReference>
<keyword evidence="4" id="KW-0269">Exonuclease</keyword>
<dbReference type="EMBL" id="ACMP01000088">
    <property type="protein sequence ID" value="EEL69684.1"/>
    <property type="molecule type" value="Genomic_DNA"/>
</dbReference>
<reference evidence="7" key="1">
    <citation type="journal article" date="2012" name="Genome Res.">
        <title>Genomic characterization of the Bacillus cereus sensu lato species: Backdrop to the evolution of Bacillus anthracis.</title>
        <authorList>
            <person name="Zwick M.E."/>
            <person name="Joseph S.J."/>
            <person name="Didelot X."/>
            <person name="Chen P.E."/>
            <person name="Bishop-Lilly K.A."/>
            <person name="Stewart A.C."/>
            <person name="Willner K."/>
            <person name="Nolan N."/>
            <person name="Lentz S."/>
            <person name="Thomason M.K."/>
            <person name="Sozhamannan S."/>
            <person name="Mateczun A.J."/>
            <person name="Du L."/>
            <person name="Read T.D."/>
        </authorList>
    </citation>
    <scope>NUCLEOTIDE SEQUENCE [LARGE SCALE GENOMIC DNA]</scope>
    <source>
        <strain evidence="7">AH603</strain>
    </source>
</reference>
<dbReference type="InterPro" id="IPR006054">
    <property type="entry name" value="DnaQ"/>
</dbReference>
<dbReference type="InterPro" id="IPR036397">
    <property type="entry name" value="RNaseH_sf"/>
</dbReference>
<evidence type="ECO:0000256" key="2">
    <source>
        <dbReference type="ARBA" id="ARBA00022722"/>
    </source>
</evidence>
<dbReference type="Pfam" id="PF00929">
    <property type="entry name" value="RNase_T"/>
    <property type="match status" value="1"/>
</dbReference>
<dbReference type="AlphaFoldDB" id="C2XX36"/>
<dbReference type="GO" id="GO:0045004">
    <property type="term" value="P:DNA replication proofreading"/>
    <property type="evidence" value="ECO:0007669"/>
    <property type="project" value="TreeGrafter"/>
</dbReference>
<dbReference type="GO" id="GO:0003677">
    <property type="term" value="F:DNA binding"/>
    <property type="evidence" value="ECO:0007669"/>
    <property type="project" value="InterPro"/>
</dbReference>
<dbReference type="SUPFAM" id="SSF53098">
    <property type="entry name" value="Ribonuclease H-like"/>
    <property type="match status" value="1"/>
</dbReference>
<proteinExistence type="predicted"/>
<dbReference type="SMART" id="SM00479">
    <property type="entry name" value="EXOIII"/>
    <property type="match status" value="1"/>
</dbReference>
<dbReference type="HOGENOM" id="CLU_050500_0_0_9"/>
<feature type="domain" description="Exonuclease" evidence="6">
    <location>
        <begin position="12"/>
        <end position="177"/>
    </location>
</feature>
<dbReference type="GO" id="GO:0008408">
    <property type="term" value="F:3'-5' exonuclease activity"/>
    <property type="evidence" value="ECO:0007669"/>
    <property type="project" value="TreeGrafter"/>
</dbReference>
<dbReference type="FunFam" id="3.30.420.10:FF:000045">
    <property type="entry name" value="3'-5' exonuclease DinG"/>
    <property type="match status" value="1"/>
</dbReference>
<sequence length="318" mass="36403">MFGVGNISLPLDYVVIDFETTGFNPYNDKIIQVAAVKYHNHELVDQFVSYVNPERSIPDRITSLTGITNYRVSDAPTIEEVLPLFLAFLHTNVIVAHNASFDMRFLKSNVNMLGLPEPKNNVIDTVFLAKKYMKHAPNHKLETLKRMLGIRLSSHNAFDDCITCAAVYQKCAAVEEEGKRKANKEVLDETAVFEAVKEMLVRNKRDIEWIRCMNVGSYLDIKAFYPIIRLKVKGRKKYVLTEKVEDDVREICTSLTYEAALKSEIGNTRIMIDSVEDILKLESYIVAEYDSVLRALDEYRANKVNADEEIKKYLNTMV</sequence>
<comment type="function">
    <text evidence="1">Involved in the transposition of the insertion sequence.</text>
</comment>
<name>C2XX36_BACMY</name>
<gene>
    <name evidence="7" type="ORF">bcere0026_32640</name>
</gene>
<evidence type="ECO:0000256" key="3">
    <source>
        <dbReference type="ARBA" id="ARBA00022801"/>
    </source>
</evidence>